<name>L8WKM4_THACA</name>
<feature type="region of interest" description="Disordered" evidence="1">
    <location>
        <begin position="1"/>
        <end position="44"/>
    </location>
</feature>
<evidence type="ECO:0000313" key="2">
    <source>
        <dbReference type="EMBL" id="ELU37277.1"/>
    </source>
</evidence>
<protein>
    <submittedName>
        <fullName evidence="2">Uncharacterized protein</fullName>
    </submittedName>
</protein>
<organism evidence="2 3">
    <name type="scientific">Thanatephorus cucumeris (strain AG1-IA)</name>
    <name type="common">Rice sheath blight fungus</name>
    <name type="synonym">Rhizoctonia solani</name>
    <dbReference type="NCBI Taxonomy" id="983506"/>
    <lineage>
        <taxon>Eukaryota</taxon>
        <taxon>Fungi</taxon>
        <taxon>Dikarya</taxon>
        <taxon>Basidiomycota</taxon>
        <taxon>Agaricomycotina</taxon>
        <taxon>Agaricomycetes</taxon>
        <taxon>Cantharellales</taxon>
        <taxon>Ceratobasidiaceae</taxon>
        <taxon>Rhizoctonia</taxon>
        <taxon>Rhizoctonia solani AG-1</taxon>
    </lineage>
</organism>
<reference evidence="2 3" key="1">
    <citation type="journal article" date="2013" name="Nat. Commun.">
        <title>The evolution and pathogenic mechanisms of the rice sheath blight pathogen.</title>
        <authorList>
            <person name="Zheng A."/>
            <person name="Lin R."/>
            <person name="Xu L."/>
            <person name="Qin P."/>
            <person name="Tang C."/>
            <person name="Ai P."/>
            <person name="Zhang D."/>
            <person name="Liu Y."/>
            <person name="Sun Z."/>
            <person name="Feng H."/>
            <person name="Wang Y."/>
            <person name="Chen Y."/>
            <person name="Liang X."/>
            <person name="Fu R."/>
            <person name="Li Q."/>
            <person name="Zhang J."/>
            <person name="Yu X."/>
            <person name="Xie Z."/>
            <person name="Ding L."/>
            <person name="Guan P."/>
            <person name="Tang J."/>
            <person name="Liang Y."/>
            <person name="Wang S."/>
            <person name="Deng Q."/>
            <person name="Li S."/>
            <person name="Zhu J."/>
            <person name="Wang L."/>
            <person name="Liu H."/>
            <person name="Li P."/>
        </authorList>
    </citation>
    <scope>NUCLEOTIDE SEQUENCE [LARGE SCALE GENOMIC DNA]</scope>
    <source>
        <strain evidence="3">AG-1 IA</strain>
    </source>
</reference>
<dbReference type="AlphaFoldDB" id="L8WKM4"/>
<dbReference type="EMBL" id="AFRT01002755">
    <property type="protein sequence ID" value="ELU37277.1"/>
    <property type="molecule type" value="Genomic_DNA"/>
</dbReference>
<sequence>MGESNIAKSRGSHSRSPRHRRRPLSRVVEQKTDETTFEDEVTERTAQQVRTARVHAESASGSRRSSLSQVLNCDHPCLETRHESGTEDVLDNVPREENVLIAQCSGKPIIAVPLVSALQFVASSELRSLMSGYSALNRHRLPEEQEVILYNVLREETVLIIGRSGERTIPVTFQKNCSHQQIGSRHSFIMQTVSTAHRLNKTIHTNIRYRASLLVLHPNNPVLQTPRQPKSLANNRSEDKRPPLNLVPSNMAKTMHPTMFDALKNTAQTVGSRKEADVGMQVRDIDDRCQGHFPAASWICGCCGSRLRLQPYSMECHFFRPTGWRFLRGLLQTKFGRLVGLVDECCVLTVARRTYGHAGSDANRKAACKGQEVYRCVGSSRTSNVCGIAFSSSAGESVDPDPLGKRSQRYDCLARKLQELAQGVRHRIALEVIELKAWKAVVRVKSCLTSTSHFLFQCLTLILHNDRISNSAEYALQSSALEA</sequence>
<gene>
    <name evidence="2" type="ORF">AG1IA_08693</name>
</gene>
<evidence type="ECO:0000313" key="3">
    <source>
        <dbReference type="Proteomes" id="UP000011668"/>
    </source>
</evidence>
<dbReference type="HOGENOM" id="CLU_565223_0_0_1"/>
<accession>L8WKM4</accession>
<feature type="compositionally biased region" description="Basic residues" evidence="1">
    <location>
        <begin position="10"/>
        <end position="24"/>
    </location>
</feature>
<feature type="compositionally biased region" description="Polar residues" evidence="1">
    <location>
        <begin position="223"/>
        <end position="235"/>
    </location>
</feature>
<proteinExistence type="predicted"/>
<dbReference type="Proteomes" id="UP000011668">
    <property type="component" value="Unassembled WGS sequence"/>
</dbReference>
<evidence type="ECO:0000256" key="1">
    <source>
        <dbReference type="SAM" id="MobiDB-lite"/>
    </source>
</evidence>
<keyword evidence="3" id="KW-1185">Reference proteome</keyword>
<comment type="caution">
    <text evidence="2">The sequence shown here is derived from an EMBL/GenBank/DDBJ whole genome shotgun (WGS) entry which is preliminary data.</text>
</comment>
<feature type="region of interest" description="Disordered" evidence="1">
    <location>
        <begin position="223"/>
        <end position="249"/>
    </location>
</feature>